<feature type="compositionally biased region" description="Basic and acidic residues" evidence="2">
    <location>
        <begin position="46"/>
        <end position="61"/>
    </location>
</feature>
<organism evidence="3 4">
    <name type="scientific">Microseira wollei NIES-4236</name>
    <dbReference type="NCBI Taxonomy" id="2530354"/>
    <lineage>
        <taxon>Bacteria</taxon>
        <taxon>Bacillati</taxon>
        <taxon>Cyanobacteriota</taxon>
        <taxon>Cyanophyceae</taxon>
        <taxon>Oscillatoriophycideae</taxon>
        <taxon>Aerosakkonematales</taxon>
        <taxon>Aerosakkonemataceae</taxon>
        <taxon>Microseira</taxon>
    </lineage>
</organism>
<gene>
    <name evidence="3" type="ORF">MiSe_29400</name>
</gene>
<reference evidence="3" key="1">
    <citation type="submission" date="2019-10" db="EMBL/GenBank/DDBJ databases">
        <title>Draft genome sequece of Microseira wollei NIES-4236.</title>
        <authorList>
            <person name="Yamaguchi H."/>
            <person name="Suzuki S."/>
            <person name="Kawachi M."/>
        </authorList>
    </citation>
    <scope>NUCLEOTIDE SEQUENCE</scope>
    <source>
        <strain evidence="3">NIES-4236</strain>
    </source>
</reference>
<feature type="compositionally biased region" description="Polar residues" evidence="2">
    <location>
        <begin position="34"/>
        <end position="44"/>
    </location>
</feature>
<feature type="region of interest" description="Disordered" evidence="2">
    <location>
        <begin position="1"/>
        <end position="70"/>
    </location>
</feature>
<protein>
    <submittedName>
        <fullName evidence="3">Uncharacterized protein</fullName>
    </submittedName>
</protein>
<dbReference type="EMBL" id="BLAY01000040">
    <property type="protein sequence ID" value="GET38186.1"/>
    <property type="molecule type" value="Genomic_DNA"/>
</dbReference>
<proteinExistence type="predicted"/>
<evidence type="ECO:0000313" key="4">
    <source>
        <dbReference type="Proteomes" id="UP001050975"/>
    </source>
</evidence>
<evidence type="ECO:0000256" key="2">
    <source>
        <dbReference type="SAM" id="MobiDB-lite"/>
    </source>
</evidence>
<feature type="compositionally biased region" description="Basic and acidic residues" evidence="2">
    <location>
        <begin position="7"/>
        <end position="20"/>
    </location>
</feature>
<name>A0AAV3XC17_9CYAN</name>
<accession>A0AAV3XC17</accession>
<keyword evidence="1" id="KW-0175">Coiled coil</keyword>
<keyword evidence="4" id="KW-1185">Reference proteome</keyword>
<feature type="coiled-coil region" evidence="1">
    <location>
        <begin position="99"/>
        <end position="133"/>
    </location>
</feature>
<evidence type="ECO:0000256" key="1">
    <source>
        <dbReference type="SAM" id="Coils"/>
    </source>
</evidence>
<dbReference type="AlphaFoldDB" id="A0AAV3XC17"/>
<dbReference type="Proteomes" id="UP001050975">
    <property type="component" value="Unassembled WGS sequence"/>
</dbReference>
<evidence type="ECO:0000313" key="3">
    <source>
        <dbReference type="EMBL" id="GET38186.1"/>
    </source>
</evidence>
<sequence>MYAGDVGDDRQEKTGLDDSTRGVQAEGEPDANPIQYSEARSLSGTDEYKSERIDRALGEGHGRKRGTANIGKMLRQLRQIRQAHLAYVEAHGQRLEARLKENREHHQKILGEINDLEDELTKLLEEFEEEEASS</sequence>
<comment type="caution">
    <text evidence="3">The sequence shown here is derived from an EMBL/GenBank/DDBJ whole genome shotgun (WGS) entry which is preliminary data.</text>
</comment>